<evidence type="ECO:0000313" key="7">
    <source>
        <dbReference type="Proteomes" id="UP000008311"/>
    </source>
</evidence>
<dbReference type="AlphaFoldDB" id="B9SYD6"/>
<reference evidence="7" key="1">
    <citation type="journal article" date="2010" name="Nat. Biotechnol.">
        <title>Draft genome sequence of the oilseed species Ricinus communis.</title>
        <authorList>
            <person name="Chan A.P."/>
            <person name="Crabtree J."/>
            <person name="Zhao Q."/>
            <person name="Lorenzi H."/>
            <person name="Orvis J."/>
            <person name="Puiu D."/>
            <person name="Melake-Berhan A."/>
            <person name="Jones K.M."/>
            <person name="Redman J."/>
            <person name="Chen G."/>
            <person name="Cahoon E.B."/>
            <person name="Gedil M."/>
            <person name="Stanke M."/>
            <person name="Haas B.J."/>
            <person name="Wortman J.R."/>
            <person name="Fraser-Liggett C.M."/>
            <person name="Ravel J."/>
            <person name="Rabinowicz P.D."/>
        </authorList>
    </citation>
    <scope>NUCLEOTIDE SEQUENCE [LARGE SCALE GENOMIC DNA]</scope>
    <source>
        <strain evidence="7">cv. Hale</strain>
    </source>
</reference>
<keyword evidence="7" id="KW-1185">Reference proteome</keyword>
<organism evidence="6 7">
    <name type="scientific">Ricinus communis</name>
    <name type="common">Castor bean</name>
    <dbReference type="NCBI Taxonomy" id="3988"/>
    <lineage>
        <taxon>Eukaryota</taxon>
        <taxon>Viridiplantae</taxon>
        <taxon>Streptophyta</taxon>
        <taxon>Embryophyta</taxon>
        <taxon>Tracheophyta</taxon>
        <taxon>Spermatophyta</taxon>
        <taxon>Magnoliopsida</taxon>
        <taxon>eudicotyledons</taxon>
        <taxon>Gunneridae</taxon>
        <taxon>Pentapetalae</taxon>
        <taxon>rosids</taxon>
        <taxon>fabids</taxon>
        <taxon>Malpighiales</taxon>
        <taxon>Euphorbiaceae</taxon>
        <taxon>Acalyphoideae</taxon>
        <taxon>Acalypheae</taxon>
        <taxon>Ricinus</taxon>
    </lineage>
</organism>
<dbReference type="PANTHER" id="PTHR33248">
    <property type="entry name" value="ZINC ION-BINDING PROTEIN"/>
    <property type="match status" value="1"/>
</dbReference>
<proteinExistence type="predicted"/>
<dbReference type="GO" id="GO:0008270">
    <property type="term" value="F:zinc ion binding"/>
    <property type="evidence" value="ECO:0007669"/>
    <property type="project" value="UniProtKB-KW"/>
</dbReference>
<evidence type="ECO:0000313" key="6">
    <source>
        <dbReference type="EMBL" id="EEF31365.1"/>
    </source>
</evidence>
<dbReference type="PROSITE" id="PS51999">
    <property type="entry name" value="ZF_GRF"/>
    <property type="match status" value="1"/>
</dbReference>
<evidence type="ECO:0000256" key="1">
    <source>
        <dbReference type="ARBA" id="ARBA00022723"/>
    </source>
</evidence>
<keyword evidence="3" id="KW-0862">Zinc</keyword>
<feature type="domain" description="GRF-type" evidence="5">
    <location>
        <begin position="29"/>
        <end position="69"/>
    </location>
</feature>
<dbReference type="InParanoid" id="B9SYD6"/>
<dbReference type="EMBL" id="EQ974248">
    <property type="protein sequence ID" value="EEF31365.1"/>
    <property type="molecule type" value="Genomic_DNA"/>
</dbReference>
<dbReference type="InterPro" id="IPR010666">
    <property type="entry name" value="Znf_GRF"/>
</dbReference>
<sequence length="128" mass="14857">MASSSGVSTMPNNYEEATNFVVKQKNVICDCDEHVKVFLARTENNNGRRFWRCARWSNQCDSFYWYDEWLSDRSLLMLNELCWLNANLGALQSIDLNANLVDTTMGFAIQEVHELRSEVVELRLILTK</sequence>
<gene>
    <name evidence="6" type="ORF">RCOM_0059120</name>
</gene>
<evidence type="ECO:0000256" key="4">
    <source>
        <dbReference type="PROSITE-ProRule" id="PRU01343"/>
    </source>
</evidence>
<evidence type="ECO:0000256" key="2">
    <source>
        <dbReference type="ARBA" id="ARBA00022771"/>
    </source>
</evidence>
<keyword evidence="1" id="KW-0479">Metal-binding</keyword>
<evidence type="ECO:0000256" key="3">
    <source>
        <dbReference type="ARBA" id="ARBA00022833"/>
    </source>
</evidence>
<name>B9SYD6_RICCO</name>
<evidence type="ECO:0000259" key="5">
    <source>
        <dbReference type="PROSITE" id="PS51999"/>
    </source>
</evidence>
<dbReference type="Proteomes" id="UP000008311">
    <property type="component" value="Unassembled WGS sequence"/>
</dbReference>
<protein>
    <recommendedName>
        <fullName evidence="5">GRF-type domain-containing protein</fullName>
    </recommendedName>
</protein>
<keyword evidence="2 4" id="KW-0863">Zinc-finger</keyword>
<accession>B9SYD6</accession>